<keyword evidence="2" id="KW-1185">Reference proteome</keyword>
<proteinExistence type="predicted"/>
<sequence length="279" mass="32204">MREEEFDFVNRAVDGDKQALEALIMGVEDMIYNLSLRMLGTTQDAEDAVQEIIIRIITQLSTFRKESAFSTWVYRIAVNYLINYKKSMFAQRPLSFEFYGMDIDNGFIENKQELLQDVSEDLLTEELKLSCTNVMLQCLDPESRCIYVLGVMFRADSKVCGEILGISPEAYRQRLSRVRKKMGGFLDTYCGLSEGGKCSCRKRVGYAIQNHRLDPHHLEYTALKQLDYSLTFGIKQSMEKMDDLSLIFRSLPKFRSPDIMKEFLKKLIVSEHMSVIKAV</sequence>
<gene>
    <name evidence="1" type="ORF">FRZ06_06335</name>
</gene>
<evidence type="ECO:0000313" key="2">
    <source>
        <dbReference type="Proteomes" id="UP000594014"/>
    </source>
</evidence>
<name>A0ACD1A9H6_9FIRM</name>
<dbReference type="Proteomes" id="UP000594014">
    <property type="component" value="Chromosome"/>
</dbReference>
<evidence type="ECO:0000313" key="1">
    <source>
        <dbReference type="EMBL" id="QOX62984.1"/>
    </source>
</evidence>
<dbReference type="EMBL" id="CP042469">
    <property type="protein sequence ID" value="QOX62984.1"/>
    <property type="molecule type" value="Genomic_DNA"/>
</dbReference>
<reference evidence="1" key="1">
    <citation type="submission" date="2019-08" db="EMBL/GenBank/DDBJ databases">
        <title>Genome sequence of Clostridiales bacterium MT110.</title>
        <authorList>
            <person name="Cao J."/>
        </authorList>
    </citation>
    <scope>NUCLEOTIDE SEQUENCE</scope>
    <source>
        <strain evidence="1">MT110</strain>
    </source>
</reference>
<accession>A0ACD1A9H6</accession>
<organism evidence="1 2">
    <name type="scientific">Anoxybacterium hadale</name>
    <dbReference type="NCBI Taxonomy" id="3408580"/>
    <lineage>
        <taxon>Bacteria</taxon>
        <taxon>Bacillati</taxon>
        <taxon>Bacillota</taxon>
        <taxon>Clostridia</taxon>
        <taxon>Peptostreptococcales</taxon>
        <taxon>Anaerovoracaceae</taxon>
        <taxon>Anoxybacterium</taxon>
    </lineage>
</organism>
<protein>
    <submittedName>
        <fullName evidence="1">RNA polymerase sigma factor</fullName>
    </submittedName>
</protein>